<gene>
    <name evidence="1" type="ORF">GCM10008025_30380</name>
</gene>
<protein>
    <recommendedName>
        <fullName evidence="3">NRDE family protein</fullName>
    </recommendedName>
</protein>
<comment type="caution">
    <text evidence="1">The sequence shown here is derived from an EMBL/GenBank/DDBJ whole genome shotgun (WGS) entry which is preliminary data.</text>
</comment>
<dbReference type="Pfam" id="PF05742">
    <property type="entry name" value="TANGO2"/>
    <property type="match status" value="1"/>
</dbReference>
<dbReference type="RefSeq" id="WP_188385529.1">
    <property type="nucleotide sequence ID" value="NZ_BMEY01000018.1"/>
</dbReference>
<sequence length="256" mass="29493">MCLILFQYQNHPHYKFVLAANRDEAYNRPTAKASYWEDEPNILAGRDLEQMGTWLGITREGRFSALTNYRHPDHMRPSKISRGEIVTNFLKGQESTATYLEKLSSQKEDYVGFNVLIGQPDELMYYNNIEDRKTVIEPGVHGLSNHFLNTPWPKVEIGKRNMQEYLSNNNIVDPNELFTILANSEQAREESLPDTGIGLDLEKKLSPLFINLPDYGTRCSTVLTIDQNNQVLFKERTYKAGKFVDEVTYEFQIGSK</sequence>
<evidence type="ECO:0000313" key="1">
    <source>
        <dbReference type="EMBL" id="GGA85265.1"/>
    </source>
</evidence>
<dbReference type="Gene3D" id="3.60.60.10">
    <property type="entry name" value="Penicillin V Acylase, Chain A"/>
    <property type="match status" value="1"/>
</dbReference>
<dbReference type="EMBL" id="BMEY01000018">
    <property type="protein sequence ID" value="GGA85265.1"/>
    <property type="molecule type" value="Genomic_DNA"/>
</dbReference>
<dbReference type="PANTHER" id="PTHR17985">
    <property type="entry name" value="SER/THR-RICH PROTEIN T10 IN DGCR REGION"/>
    <property type="match status" value="1"/>
</dbReference>
<reference evidence="1" key="1">
    <citation type="journal article" date="2014" name="Int. J. Syst. Evol. Microbiol.">
        <title>Complete genome sequence of Corynebacterium casei LMG S-19264T (=DSM 44701T), isolated from a smear-ripened cheese.</title>
        <authorList>
            <consortium name="US DOE Joint Genome Institute (JGI-PGF)"/>
            <person name="Walter F."/>
            <person name="Albersmeier A."/>
            <person name="Kalinowski J."/>
            <person name="Ruckert C."/>
        </authorList>
    </citation>
    <scope>NUCLEOTIDE SEQUENCE</scope>
    <source>
        <strain evidence="1">CGMCC 1.12408</strain>
    </source>
</reference>
<dbReference type="PANTHER" id="PTHR17985:SF8">
    <property type="entry name" value="TRANSPORT AND GOLGI ORGANIZATION PROTEIN 2 HOMOLOG"/>
    <property type="match status" value="1"/>
</dbReference>
<keyword evidence="2" id="KW-1185">Reference proteome</keyword>
<reference evidence="1" key="2">
    <citation type="submission" date="2020-09" db="EMBL/GenBank/DDBJ databases">
        <authorList>
            <person name="Sun Q."/>
            <person name="Zhou Y."/>
        </authorList>
    </citation>
    <scope>NUCLEOTIDE SEQUENCE</scope>
    <source>
        <strain evidence="1">CGMCC 1.12408</strain>
    </source>
</reference>
<dbReference type="AlphaFoldDB" id="A0A916WCD3"/>
<accession>A0A916WCD3</accession>
<dbReference type="InterPro" id="IPR008551">
    <property type="entry name" value="TANGO2"/>
</dbReference>
<dbReference type="Proteomes" id="UP000613512">
    <property type="component" value="Unassembled WGS sequence"/>
</dbReference>
<proteinExistence type="predicted"/>
<organism evidence="1 2">
    <name type="scientific">Ornithinibacillus halotolerans</name>
    <dbReference type="NCBI Taxonomy" id="1274357"/>
    <lineage>
        <taxon>Bacteria</taxon>
        <taxon>Bacillati</taxon>
        <taxon>Bacillota</taxon>
        <taxon>Bacilli</taxon>
        <taxon>Bacillales</taxon>
        <taxon>Bacillaceae</taxon>
        <taxon>Ornithinibacillus</taxon>
    </lineage>
</organism>
<evidence type="ECO:0000313" key="2">
    <source>
        <dbReference type="Proteomes" id="UP000613512"/>
    </source>
</evidence>
<name>A0A916WCD3_9BACI</name>
<evidence type="ECO:0008006" key="3">
    <source>
        <dbReference type="Google" id="ProtNLM"/>
    </source>
</evidence>